<gene>
    <name evidence="1" type="ORF">JAAARDRAFT_39224</name>
</gene>
<dbReference type="Proteomes" id="UP000027265">
    <property type="component" value="Unassembled WGS sequence"/>
</dbReference>
<dbReference type="OrthoDB" id="3011085at2759"/>
<dbReference type="InParanoid" id="A0A067PFJ6"/>
<sequence>MPSRASKPDKPSTLLRAMAQSMPDDAFKKVLSKNIYSRLDSLPLADRQEVFQVLEGIKQESDNSRALLSNIGFERHKKNLEARVKALLSHLRKDWKHGWQKQGDMMMEIATEVAEWFQLWLISVDQGVEIALIHKCVALCMDSIKKV</sequence>
<organism evidence="1 2">
    <name type="scientific">Jaapia argillacea MUCL 33604</name>
    <dbReference type="NCBI Taxonomy" id="933084"/>
    <lineage>
        <taxon>Eukaryota</taxon>
        <taxon>Fungi</taxon>
        <taxon>Dikarya</taxon>
        <taxon>Basidiomycota</taxon>
        <taxon>Agaricomycotina</taxon>
        <taxon>Agaricomycetes</taxon>
        <taxon>Agaricomycetidae</taxon>
        <taxon>Jaapiales</taxon>
        <taxon>Jaapiaceae</taxon>
        <taxon>Jaapia</taxon>
    </lineage>
</organism>
<accession>A0A067PFJ6</accession>
<keyword evidence="2" id="KW-1185">Reference proteome</keyword>
<dbReference type="HOGENOM" id="CLU_1768354_0_0_1"/>
<proteinExistence type="predicted"/>
<dbReference type="AlphaFoldDB" id="A0A067PFJ6"/>
<evidence type="ECO:0000313" key="1">
    <source>
        <dbReference type="EMBL" id="KDQ53539.1"/>
    </source>
</evidence>
<reference evidence="2" key="1">
    <citation type="journal article" date="2014" name="Proc. Natl. Acad. Sci. U.S.A.">
        <title>Extensive sampling of basidiomycete genomes demonstrates inadequacy of the white-rot/brown-rot paradigm for wood decay fungi.</title>
        <authorList>
            <person name="Riley R."/>
            <person name="Salamov A.A."/>
            <person name="Brown D.W."/>
            <person name="Nagy L.G."/>
            <person name="Floudas D."/>
            <person name="Held B.W."/>
            <person name="Levasseur A."/>
            <person name="Lombard V."/>
            <person name="Morin E."/>
            <person name="Otillar R."/>
            <person name="Lindquist E.A."/>
            <person name="Sun H."/>
            <person name="LaButti K.M."/>
            <person name="Schmutz J."/>
            <person name="Jabbour D."/>
            <person name="Luo H."/>
            <person name="Baker S.E."/>
            <person name="Pisabarro A.G."/>
            <person name="Walton J.D."/>
            <person name="Blanchette R.A."/>
            <person name="Henrissat B."/>
            <person name="Martin F."/>
            <person name="Cullen D."/>
            <person name="Hibbett D.S."/>
            <person name="Grigoriev I.V."/>
        </authorList>
    </citation>
    <scope>NUCLEOTIDE SEQUENCE [LARGE SCALE GENOMIC DNA]</scope>
    <source>
        <strain evidence="2">MUCL 33604</strain>
    </source>
</reference>
<dbReference type="EMBL" id="KL197733">
    <property type="protein sequence ID" value="KDQ53539.1"/>
    <property type="molecule type" value="Genomic_DNA"/>
</dbReference>
<protein>
    <submittedName>
        <fullName evidence="1">Uncharacterized protein</fullName>
    </submittedName>
</protein>
<name>A0A067PFJ6_9AGAM</name>
<evidence type="ECO:0000313" key="2">
    <source>
        <dbReference type="Proteomes" id="UP000027265"/>
    </source>
</evidence>